<feature type="domain" description="Ribonucleotide reductase large subunit C-terminal" evidence="2">
    <location>
        <begin position="38"/>
        <end position="153"/>
    </location>
</feature>
<dbReference type="PANTHER" id="PTHR11573">
    <property type="entry name" value="RIBONUCLEOSIDE-DIPHOSPHATE REDUCTASE LARGE CHAIN"/>
    <property type="match status" value="1"/>
</dbReference>
<comment type="caution">
    <text evidence="3">The sequence shown here is derived from an EMBL/GenBank/DDBJ whole genome shotgun (WGS) entry which is preliminary data.</text>
</comment>
<dbReference type="EMBL" id="JBGMDY010000008">
    <property type="protein sequence ID" value="KAL2326039.1"/>
    <property type="molecule type" value="Genomic_DNA"/>
</dbReference>
<protein>
    <recommendedName>
        <fullName evidence="2">Ribonucleotide reductase large subunit C-terminal domain-containing protein</fullName>
    </recommendedName>
</protein>
<keyword evidence="4" id="KW-1185">Reference proteome</keyword>
<dbReference type="SUPFAM" id="SSF51998">
    <property type="entry name" value="PFL-like glycyl radical enzymes"/>
    <property type="match status" value="1"/>
</dbReference>
<evidence type="ECO:0000313" key="3">
    <source>
        <dbReference type="EMBL" id="KAL2326039.1"/>
    </source>
</evidence>
<reference evidence="3 4" key="1">
    <citation type="submission" date="2024-08" db="EMBL/GenBank/DDBJ databases">
        <title>Insights into the chromosomal genome structure of Flemingia macrophylla.</title>
        <authorList>
            <person name="Ding Y."/>
            <person name="Zhao Y."/>
            <person name="Bi W."/>
            <person name="Wu M."/>
            <person name="Zhao G."/>
            <person name="Gong Y."/>
            <person name="Li W."/>
            <person name="Zhang P."/>
        </authorList>
    </citation>
    <scope>NUCLEOTIDE SEQUENCE [LARGE SCALE GENOMIC DNA]</scope>
    <source>
        <strain evidence="3">DYQJB</strain>
        <tissue evidence="3">Leaf</tissue>
    </source>
</reference>
<accession>A0ABD1LRA3</accession>
<evidence type="ECO:0000259" key="2">
    <source>
        <dbReference type="Pfam" id="PF02867"/>
    </source>
</evidence>
<sequence>MELLYAKLIHGVPMESHLSKLVGSSDSGNRYFDYDKLAELDMWGVTPSNHCDWNALREMISKNDVRNSLLVALMPTASISQILGNNKCFEPYTSNIYSHPHTIMYWHVVVVNKHILHDLTEMGLWSPTLKNHIIYEDGSVQNIPEIPHELKAINKYDIYDFLNSQNFDSMCLL</sequence>
<dbReference type="InterPro" id="IPR000788">
    <property type="entry name" value="RNR_lg_C"/>
</dbReference>
<dbReference type="AlphaFoldDB" id="A0ABD1LRA3"/>
<dbReference type="Proteomes" id="UP001603857">
    <property type="component" value="Unassembled WGS sequence"/>
</dbReference>
<dbReference type="PANTHER" id="PTHR11573:SF6">
    <property type="entry name" value="RIBONUCLEOSIDE-DIPHOSPHATE REDUCTASE LARGE SUBUNIT"/>
    <property type="match status" value="1"/>
</dbReference>
<organism evidence="3 4">
    <name type="scientific">Flemingia macrophylla</name>
    <dbReference type="NCBI Taxonomy" id="520843"/>
    <lineage>
        <taxon>Eukaryota</taxon>
        <taxon>Viridiplantae</taxon>
        <taxon>Streptophyta</taxon>
        <taxon>Embryophyta</taxon>
        <taxon>Tracheophyta</taxon>
        <taxon>Spermatophyta</taxon>
        <taxon>Magnoliopsida</taxon>
        <taxon>eudicotyledons</taxon>
        <taxon>Gunneridae</taxon>
        <taxon>Pentapetalae</taxon>
        <taxon>rosids</taxon>
        <taxon>fabids</taxon>
        <taxon>Fabales</taxon>
        <taxon>Fabaceae</taxon>
        <taxon>Papilionoideae</taxon>
        <taxon>50 kb inversion clade</taxon>
        <taxon>NPAAA clade</taxon>
        <taxon>indigoferoid/millettioid clade</taxon>
        <taxon>Phaseoleae</taxon>
        <taxon>Flemingia</taxon>
    </lineage>
</organism>
<comment type="similarity">
    <text evidence="1">Belongs to the ribonucleoside diphosphate reductase large chain family.</text>
</comment>
<evidence type="ECO:0000256" key="1">
    <source>
        <dbReference type="ARBA" id="ARBA00010406"/>
    </source>
</evidence>
<gene>
    <name evidence="3" type="ORF">Fmac_025097</name>
</gene>
<name>A0ABD1LRA3_9FABA</name>
<dbReference type="InterPro" id="IPR039718">
    <property type="entry name" value="Rrm1"/>
</dbReference>
<dbReference type="Pfam" id="PF02867">
    <property type="entry name" value="Ribonuc_red_lgC"/>
    <property type="match status" value="1"/>
</dbReference>
<evidence type="ECO:0000313" key="4">
    <source>
        <dbReference type="Proteomes" id="UP001603857"/>
    </source>
</evidence>
<proteinExistence type="inferred from homology"/>
<dbReference type="Gene3D" id="3.20.70.20">
    <property type="match status" value="1"/>
</dbReference>